<reference evidence="4" key="1">
    <citation type="journal article" date="2019" name="Int. J. Syst. Evol. Microbiol.">
        <title>The Global Catalogue of Microorganisms (GCM) 10K type strain sequencing project: providing services to taxonomists for standard genome sequencing and annotation.</title>
        <authorList>
            <consortium name="The Broad Institute Genomics Platform"/>
            <consortium name="The Broad Institute Genome Sequencing Center for Infectious Disease"/>
            <person name="Wu L."/>
            <person name="Ma J."/>
        </authorList>
    </citation>
    <scope>NUCLEOTIDE SEQUENCE [LARGE SCALE GENOMIC DNA]</scope>
    <source>
        <strain evidence="4">CCUG 49560</strain>
    </source>
</reference>
<name>A0ABV9EK34_9ACTN</name>
<protein>
    <submittedName>
        <fullName evidence="3">YceI family protein</fullName>
    </submittedName>
</protein>
<dbReference type="Proteomes" id="UP001595891">
    <property type="component" value="Unassembled WGS sequence"/>
</dbReference>
<dbReference type="RefSeq" id="WP_262848696.1">
    <property type="nucleotide sequence ID" value="NZ_JANZYP010000076.1"/>
</dbReference>
<gene>
    <name evidence="3" type="ORF">ACFO8L_28265</name>
</gene>
<evidence type="ECO:0000313" key="4">
    <source>
        <dbReference type="Proteomes" id="UP001595891"/>
    </source>
</evidence>
<proteinExistence type="inferred from homology"/>
<evidence type="ECO:0000313" key="3">
    <source>
        <dbReference type="EMBL" id="MFC4590016.1"/>
    </source>
</evidence>
<dbReference type="SUPFAM" id="SSF101874">
    <property type="entry name" value="YceI-like"/>
    <property type="match status" value="1"/>
</dbReference>
<dbReference type="InterPro" id="IPR007372">
    <property type="entry name" value="Lipid/polyisoprenoid-bd_YceI"/>
</dbReference>
<evidence type="ECO:0000259" key="2">
    <source>
        <dbReference type="SMART" id="SM00867"/>
    </source>
</evidence>
<dbReference type="Pfam" id="PF04264">
    <property type="entry name" value="YceI"/>
    <property type="match status" value="1"/>
</dbReference>
<comment type="similarity">
    <text evidence="1">Belongs to the UPF0312 family.</text>
</comment>
<dbReference type="SMART" id="SM00867">
    <property type="entry name" value="YceI"/>
    <property type="match status" value="1"/>
</dbReference>
<comment type="caution">
    <text evidence="3">The sequence shown here is derived from an EMBL/GenBank/DDBJ whole genome shotgun (WGS) entry which is preliminary data.</text>
</comment>
<dbReference type="EMBL" id="JBHSFN010000020">
    <property type="protein sequence ID" value="MFC4590016.1"/>
    <property type="molecule type" value="Genomic_DNA"/>
</dbReference>
<sequence>MSTTTLSPEITGQYRFDTAHTRLGFVARHAMVTKVYGAFNEFEGNAYLDAADPSKSHAEVVIEVASVDTRNEQRDGHLRTNDFFDAPTYPKITFNSTAVEQLGAASFRVTGDLTIKDVTRPVSIDFEYTGSAKDAYGNERTGFEGSTVVNRKDFGINFHAVLEAGGVMVSDKITLEFDISAIKVVPEA</sequence>
<dbReference type="Gene3D" id="2.40.128.110">
    <property type="entry name" value="Lipid/polyisoprenoid-binding, YceI-like"/>
    <property type="match status" value="1"/>
</dbReference>
<dbReference type="PANTHER" id="PTHR34406:SF1">
    <property type="entry name" value="PROTEIN YCEI"/>
    <property type="match status" value="1"/>
</dbReference>
<evidence type="ECO:0000256" key="1">
    <source>
        <dbReference type="ARBA" id="ARBA00008812"/>
    </source>
</evidence>
<feature type="domain" description="Lipid/polyisoprenoid-binding YceI-like" evidence="2">
    <location>
        <begin position="13"/>
        <end position="182"/>
    </location>
</feature>
<dbReference type="InterPro" id="IPR036761">
    <property type="entry name" value="TTHA0802/YceI-like_sf"/>
</dbReference>
<keyword evidence="4" id="KW-1185">Reference proteome</keyword>
<organism evidence="3 4">
    <name type="scientific">Sphaerisporangium corydalis</name>
    <dbReference type="NCBI Taxonomy" id="1441875"/>
    <lineage>
        <taxon>Bacteria</taxon>
        <taxon>Bacillati</taxon>
        <taxon>Actinomycetota</taxon>
        <taxon>Actinomycetes</taxon>
        <taxon>Streptosporangiales</taxon>
        <taxon>Streptosporangiaceae</taxon>
        <taxon>Sphaerisporangium</taxon>
    </lineage>
</organism>
<dbReference type="PANTHER" id="PTHR34406">
    <property type="entry name" value="PROTEIN YCEI"/>
    <property type="match status" value="1"/>
</dbReference>
<accession>A0ABV9EK34</accession>